<feature type="region of interest" description="Disordered" evidence="1">
    <location>
        <begin position="1"/>
        <end position="29"/>
    </location>
</feature>
<reference evidence="2" key="2">
    <citation type="submission" date="2020-11" db="EMBL/GenBank/DDBJ databases">
        <authorList>
            <person name="McCartney M.A."/>
            <person name="Auch B."/>
            <person name="Kono T."/>
            <person name="Mallez S."/>
            <person name="Becker A."/>
            <person name="Gohl D.M."/>
            <person name="Silverstein K.A.T."/>
            <person name="Koren S."/>
            <person name="Bechman K.B."/>
            <person name="Herman A."/>
            <person name="Abrahante J.E."/>
            <person name="Garbe J."/>
        </authorList>
    </citation>
    <scope>NUCLEOTIDE SEQUENCE</scope>
    <source>
        <strain evidence="2">Duluth1</strain>
        <tissue evidence="2">Whole animal</tissue>
    </source>
</reference>
<sequence>MQETSTQKLSQESTPYQLKNEPMQKLQNSEAITPQDLHREQLMEVGPFTDSTKRNPLVEIIDNLDSSDMNQHNTTDIHAEHILTLAGLAETGSGNGNYFNVVHIFSFRCFFFKL</sequence>
<comment type="caution">
    <text evidence="2">The sequence shown here is derived from an EMBL/GenBank/DDBJ whole genome shotgun (WGS) entry which is preliminary data.</text>
</comment>
<dbReference type="AlphaFoldDB" id="A0A9D4CNJ4"/>
<feature type="compositionally biased region" description="Polar residues" evidence="1">
    <location>
        <begin position="1"/>
        <end position="17"/>
    </location>
</feature>
<name>A0A9D4CNJ4_DREPO</name>
<protein>
    <submittedName>
        <fullName evidence="2">Uncharacterized protein</fullName>
    </submittedName>
</protein>
<reference evidence="2" key="1">
    <citation type="journal article" date="2019" name="bioRxiv">
        <title>The Genome of the Zebra Mussel, Dreissena polymorpha: A Resource for Invasive Species Research.</title>
        <authorList>
            <person name="McCartney M.A."/>
            <person name="Auch B."/>
            <person name="Kono T."/>
            <person name="Mallez S."/>
            <person name="Zhang Y."/>
            <person name="Obille A."/>
            <person name="Becker A."/>
            <person name="Abrahante J.E."/>
            <person name="Garbe J."/>
            <person name="Badalamenti J.P."/>
            <person name="Herman A."/>
            <person name="Mangelson H."/>
            <person name="Liachko I."/>
            <person name="Sullivan S."/>
            <person name="Sone E.D."/>
            <person name="Koren S."/>
            <person name="Silverstein K.A.T."/>
            <person name="Beckman K.B."/>
            <person name="Gohl D.M."/>
        </authorList>
    </citation>
    <scope>NUCLEOTIDE SEQUENCE</scope>
    <source>
        <strain evidence="2">Duluth1</strain>
        <tissue evidence="2">Whole animal</tissue>
    </source>
</reference>
<keyword evidence="3" id="KW-1185">Reference proteome</keyword>
<evidence type="ECO:0000256" key="1">
    <source>
        <dbReference type="SAM" id="MobiDB-lite"/>
    </source>
</evidence>
<accession>A0A9D4CNJ4</accession>
<organism evidence="2 3">
    <name type="scientific">Dreissena polymorpha</name>
    <name type="common">Zebra mussel</name>
    <name type="synonym">Mytilus polymorpha</name>
    <dbReference type="NCBI Taxonomy" id="45954"/>
    <lineage>
        <taxon>Eukaryota</taxon>
        <taxon>Metazoa</taxon>
        <taxon>Spiralia</taxon>
        <taxon>Lophotrochozoa</taxon>
        <taxon>Mollusca</taxon>
        <taxon>Bivalvia</taxon>
        <taxon>Autobranchia</taxon>
        <taxon>Heteroconchia</taxon>
        <taxon>Euheterodonta</taxon>
        <taxon>Imparidentia</taxon>
        <taxon>Neoheterodontei</taxon>
        <taxon>Myida</taxon>
        <taxon>Dreissenoidea</taxon>
        <taxon>Dreissenidae</taxon>
        <taxon>Dreissena</taxon>
    </lineage>
</organism>
<gene>
    <name evidence="2" type="ORF">DPMN_054236</name>
</gene>
<dbReference type="EMBL" id="JAIWYP010000012">
    <property type="protein sequence ID" value="KAH3728282.1"/>
    <property type="molecule type" value="Genomic_DNA"/>
</dbReference>
<evidence type="ECO:0000313" key="2">
    <source>
        <dbReference type="EMBL" id="KAH3728282.1"/>
    </source>
</evidence>
<dbReference type="Proteomes" id="UP000828390">
    <property type="component" value="Unassembled WGS sequence"/>
</dbReference>
<evidence type="ECO:0000313" key="3">
    <source>
        <dbReference type="Proteomes" id="UP000828390"/>
    </source>
</evidence>
<proteinExistence type="predicted"/>